<sequence>MITVACAECARTQGRPVSAEFNSTDEAEAFIRRHHALADHRAHIPEEAGLVSDCLLCDHPRSTHTPECRVRMGIDPDDMSVYTACLCPGWEGTKDGEED</sequence>
<name>G1JTL3_9CAUD</name>
<reference evidence="1 2" key="1">
    <citation type="journal article" date="2012" name="J. Virol.">
        <title>Complete Genome Sequences of 138 Mycobacteriophages.</title>
        <authorList>
            <consortium name="the Science Education Alliance Phage Hunters Advancing Genomics and Evolutionary Science Program"/>
            <consortium name="the KwaZulu-Natal Research Institute for Tuberculosis and HIV Mycobacterial Genetics Course Students"/>
            <consortium name="the Phage Hunters Integrating Research and Education Program"/>
            <person name="Hatfull G.F."/>
        </authorList>
    </citation>
    <scope>NUCLEOTIDE SEQUENCE [LARGE SCALE GENOMIC DNA]</scope>
</reference>
<dbReference type="OrthoDB" id="25536at10239"/>
<protein>
    <submittedName>
        <fullName evidence="1">Uncharacterized protein</fullName>
    </submittedName>
</protein>
<organism evidence="1 2">
    <name type="scientific">Mycobacterium phage GUmbie</name>
    <dbReference type="NCBI Taxonomy" id="2922991"/>
    <lineage>
        <taxon>Viruses</taxon>
        <taxon>Duplodnaviria</taxon>
        <taxon>Heunggongvirae</taxon>
        <taxon>Uroviricota</taxon>
        <taxon>Caudoviricetes</taxon>
        <taxon>Gracegardnervirinae</taxon>
        <taxon>Cheoctovirus</taxon>
        <taxon>Cheoctovirus gumbie</taxon>
        <taxon>Mycobacterium virus GUmbie</taxon>
    </lineage>
</organism>
<dbReference type="EMBL" id="JN398368">
    <property type="protein sequence ID" value="AEL20057.1"/>
    <property type="molecule type" value="Genomic_DNA"/>
</dbReference>
<keyword evidence="2" id="KW-1185">Reference proteome</keyword>
<evidence type="ECO:0000313" key="1">
    <source>
        <dbReference type="EMBL" id="AEL20057.1"/>
    </source>
</evidence>
<gene>
    <name evidence="1" type="primary">67</name>
    <name evidence="1" type="ORF">GUMBIE_67</name>
</gene>
<proteinExistence type="predicted"/>
<dbReference type="KEGG" id="vg:18990249"/>
<accession>G1JTL3</accession>
<dbReference type="GeneID" id="18990249"/>
<dbReference type="RefSeq" id="YP_009018943.1">
    <property type="nucleotide sequence ID" value="NC_023746.1"/>
</dbReference>
<dbReference type="Proteomes" id="UP000008904">
    <property type="component" value="Segment"/>
</dbReference>
<evidence type="ECO:0000313" key="2">
    <source>
        <dbReference type="Proteomes" id="UP000008904"/>
    </source>
</evidence>